<dbReference type="GO" id="GO:0031123">
    <property type="term" value="P:RNA 3'-end processing"/>
    <property type="evidence" value="ECO:0007669"/>
    <property type="project" value="TreeGrafter"/>
</dbReference>
<dbReference type="Pfam" id="PF22600">
    <property type="entry name" value="MTPAP-like_central"/>
    <property type="match status" value="1"/>
</dbReference>
<reference evidence="9" key="1">
    <citation type="submission" date="2022-10" db="EMBL/GenBank/DDBJ databases">
        <title>Genome assembly of Pristionchus species.</title>
        <authorList>
            <person name="Yoshida K."/>
            <person name="Sommer R.J."/>
        </authorList>
    </citation>
    <scope>NUCLEOTIDE SEQUENCE [LARGE SCALE GENOMIC DNA]</scope>
    <source>
        <strain evidence="9">RS5460</strain>
    </source>
</reference>
<dbReference type="InterPro" id="IPR043519">
    <property type="entry name" value="NT_sf"/>
</dbReference>
<dbReference type="PANTHER" id="PTHR12271:SF128">
    <property type="entry name" value="PAP-ASSOCIATED DOMAIN-CONTAINING PROTEIN"/>
    <property type="match status" value="1"/>
</dbReference>
<dbReference type="GO" id="GO:0050265">
    <property type="term" value="F:RNA uridylyltransferase activity"/>
    <property type="evidence" value="ECO:0007669"/>
    <property type="project" value="TreeGrafter"/>
</dbReference>
<protein>
    <submittedName>
        <fullName evidence="8">Uncharacterized protein</fullName>
    </submittedName>
</protein>
<comment type="cofactor">
    <cofactor evidence="1">
        <name>Mn(2+)</name>
        <dbReference type="ChEBI" id="CHEBI:29035"/>
    </cofactor>
</comment>
<gene>
    <name evidence="8" type="ORF">PMAYCL1PPCAC_28408</name>
</gene>
<proteinExistence type="predicted"/>
<keyword evidence="5" id="KW-0460">Magnesium</keyword>
<dbReference type="InterPro" id="IPR002058">
    <property type="entry name" value="PAP_assoc"/>
</dbReference>
<dbReference type="AlphaFoldDB" id="A0AAN5I9Z4"/>
<comment type="caution">
    <text evidence="8">The sequence shown here is derived from an EMBL/GenBank/DDBJ whole genome shotgun (WGS) entry which is preliminary data.</text>
</comment>
<name>A0AAN5I9Z4_9BILA</name>
<dbReference type="SUPFAM" id="SSF81301">
    <property type="entry name" value="Nucleotidyltransferase"/>
    <property type="match status" value="1"/>
</dbReference>
<dbReference type="Gene3D" id="3.30.460.10">
    <property type="entry name" value="Beta Polymerase, domain 2"/>
    <property type="match status" value="1"/>
</dbReference>
<evidence type="ECO:0000313" key="8">
    <source>
        <dbReference type="EMBL" id="GMR58213.1"/>
    </source>
</evidence>
<dbReference type="EMBL" id="BTRK01000006">
    <property type="protein sequence ID" value="GMR58213.1"/>
    <property type="molecule type" value="Genomic_DNA"/>
</dbReference>
<dbReference type="PANTHER" id="PTHR12271">
    <property type="entry name" value="POLY A POLYMERASE CID PAP -RELATED"/>
    <property type="match status" value="1"/>
</dbReference>
<dbReference type="Proteomes" id="UP001328107">
    <property type="component" value="Unassembled WGS sequence"/>
</dbReference>
<feature type="domain" description="Poly(A) RNA polymerase mitochondrial-like central palm" evidence="7">
    <location>
        <begin position="53"/>
        <end position="219"/>
    </location>
</feature>
<dbReference type="GO" id="GO:1990817">
    <property type="term" value="F:poly(A) RNA polymerase activity"/>
    <property type="evidence" value="ECO:0007669"/>
    <property type="project" value="UniProtKB-ARBA"/>
</dbReference>
<evidence type="ECO:0000259" key="7">
    <source>
        <dbReference type="Pfam" id="PF22600"/>
    </source>
</evidence>
<dbReference type="CDD" id="cd05402">
    <property type="entry name" value="NT_PAP_TUTase"/>
    <property type="match status" value="1"/>
</dbReference>
<evidence type="ECO:0000256" key="5">
    <source>
        <dbReference type="ARBA" id="ARBA00022842"/>
    </source>
</evidence>
<evidence type="ECO:0000313" key="9">
    <source>
        <dbReference type="Proteomes" id="UP001328107"/>
    </source>
</evidence>
<feature type="non-terminal residue" evidence="8">
    <location>
        <position position="1"/>
    </location>
</feature>
<evidence type="ECO:0000256" key="2">
    <source>
        <dbReference type="ARBA" id="ARBA00001946"/>
    </source>
</evidence>
<dbReference type="SUPFAM" id="SSF81631">
    <property type="entry name" value="PAP/OAS1 substrate-binding domain"/>
    <property type="match status" value="1"/>
</dbReference>
<evidence type="ECO:0000259" key="6">
    <source>
        <dbReference type="Pfam" id="PF03828"/>
    </source>
</evidence>
<dbReference type="Gene3D" id="1.10.1410.10">
    <property type="match status" value="1"/>
</dbReference>
<keyword evidence="9" id="KW-1185">Reference proteome</keyword>
<dbReference type="GO" id="GO:0046872">
    <property type="term" value="F:metal ion binding"/>
    <property type="evidence" value="ECO:0007669"/>
    <property type="project" value="UniProtKB-KW"/>
</dbReference>
<dbReference type="Pfam" id="PF03828">
    <property type="entry name" value="PAP_assoc"/>
    <property type="match status" value="1"/>
</dbReference>
<keyword evidence="4" id="KW-0479">Metal-binding</keyword>
<keyword evidence="3" id="KW-0808">Transferase</keyword>
<evidence type="ECO:0000256" key="1">
    <source>
        <dbReference type="ARBA" id="ARBA00001936"/>
    </source>
</evidence>
<evidence type="ECO:0000256" key="3">
    <source>
        <dbReference type="ARBA" id="ARBA00022679"/>
    </source>
</evidence>
<sequence length="433" mass="50113">FRMSHPERAHQDRALQRHFPDWQVVTSPWVRHSLGYIKGLEFINKHKKEFTELDTMIQAHWESIKQPEWEYRHKVAFKNKLEAVLKAFLRRPLQLVITGSTVSGVGTANSDADICMCAPEIIWPKERDYDDEGKPSPLRPDQRRSRIGNVLKRCKRVLDEANLGINIKFVDAMIPLLKMHGATVDEVTGNTFEMEVDLSVSNEIFISSLHNTHLIRGYARVDARFAPLVNVVKRWSWMSGVRDPQKRRFNSYAMTLLVIHFLQCGLPRPILPNLQGMFPGYYAIHEDCFPDRVDLEEDFPAPIPVLAGELELGLNVAEIFYLFLSYYATLDLHNNVIRIKCGRISKREFNPPEEGDEEDDDVKKNPKTVMYNEVYIEDPIDTHNPGRTVDDWEIVRNSFLDALNVFHRVDDEQQPGFLFPDLEDLTGNSEEVR</sequence>
<evidence type="ECO:0000256" key="4">
    <source>
        <dbReference type="ARBA" id="ARBA00022723"/>
    </source>
</evidence>
<comment type="cofactor">
    <cofactor evidence="2">
        <name>Mg(2+)</name>
        <dbReference type="ChEBI" id="CHEBI:18420"/>
    </cofactor>
</comment>
<dbReference type="InterPro" id="IPR054708">
    <property type="entry name" value="MTPAP-like_central"/>
</dbReference>
<accession>A0AAN5I9Z4</accession>
<organism evidence="8 9">
    <name type="scientific">Pristionchus mayeri</name>
    <dbReference type="NCBI Taxonomy" id="1317129"/>
    <lineage>
        <taxon>Eukaryota</taxon>
        <taxon>Metazoa</taxon>
        <taxon>Ecdysozoa</taxon>
        <taxon>Nematoda</taxon>
        <taxon>Chromadorea</taxon>
        <taxon>Rhabditida</taxon>
        <taxon>Rhabditina</taxon>
        <taxon>Diplogasteromorpha</taxon>
        <taxon>Diplogasteroidea</taxon>
        <taxon>Neodiplogasteridae</taxon>
        <taxon>Pristionchus</taxon>
    </lineage>
</organism>
<feature type="domain" description="PAP-associated" evidence="6">
    <location>
        <begin position="315"/>
        <end position="384"/>
    </location>
</feature>